<sequence length="822" mass="89293">MSVLLTVLAALIATGASAYHRSSLRTWAIATIVTTLAVGVLARAPITTVILLMIEVLIAVPLLNLAFRRKQISAPLLKVFAKVTPKLSDTEQTALEAGTVGFEGELFSGKPDWHELLKQPRPELSVEEKAFLDGPVEQLCGMLDDWQITHELADLPPEVWDFIKKHKFFGMIIPKQYGGLGFSALAHSAVLQKLASMSATAASTVAVPNSLGPAELLLHYGSDEQKNYYLPRLALGEEIPCFALTGPYAGSDATSIPDYGVVCKQVVDGVETLGMRLNFDKRYITLAPVATVVGLAFRLYDPDHLLGDKDDLGITLALLPRSTPGLEIGRRHFPLNVPFQNGPVRGKDVFAPMSTLIGGPHMAGHGWRMLVECLSVGRAISLPSNATGGVRMAVAGTGAYARMRKQFGLAVARFEGVEEALARIGGLTYATAALSRATAAAVDRGEKPAVPSAIAKYHATEWGRAVAGDAMDVHGGKAVQLGPKNYAGRAWQGVPIAITVEGANIMTRSLMIFGQGAIRCHPYVLKEMQALSIEDYSERLKAFDRALFGHLGFGVSNAVRSLALGITGARIGDSAGDAYVRRYYRKLNRYSSALALCADTFMGVLGGKLKFKEKLSARLGDVLSYLYIASAMLKRYEDTGRPEADRPLLAWAFHECMWRTQMALDGAIRNFPVRPVSWLLRALVFPFGRREVPPSDRLGRRVAAIITAPGEARDRLLEWAYLTPTSNNTVGRMNELLPDVIAAEPVERKFLKAQKAGQFKSHDYLGQLDEAMRSGVIDSSEAALLRRVREGVFEFISVDDFDPAELQSAVTRKHAKKLADAA</sequence>
<evidence type="ECO:0000256" key="4">
    <source>
        <dbReference type="ARBA" id="ARBA00012033"/>
    </source>
</evidence>
<dbReference type="NCBIfam" id="NF007000">
    <property type="entry name" value="PRK09463.1"/>
    <property type="match status" value="1"/>
</dbReference>
<dbReference type="SUPFAM" id="SSF47203">
    <property type="entry name" value="Acyl-CoA dehydrogenase C-terminal domain-like"/>
    <property type="match status" value="1"/>
</dbReference>
<keyword evidence="9" id="KW-0560">Oxidoreductase</keyword>
<dbReference type="PANTHER" id="PTHR48083:SF18">
    <property type="entry name" value="ACYL-COENZYME A DEHYDROGENASE"/>
    <property type="match status" value="1"/>
</dbReference>
<dbReference type="GO" id="GO:0070991">
    <property type="term" value="F:medium-chain fatty acyl-CoA dehydrogenase activity"/>
    <property type="evidence" value="ECO:0007669"/>
    <property type="project" value="UniProtKB-EC"/>
</dbReference>
<keyword evidence="17" id="KW-1185">Reference proteome</keyword>
<keyword evidence="12" id="KW-1133">Transmembrane helix</keyword>
<dbReference type="InterPro" id="IPR009100">
    <property type="entry name" value="AcylCoA_DH/oxidase_NM_dom_sf"/>
</dbReference>
<keyword evidence="8" id="KW-0274">FAD</keyword>
<dbReference type="PANTHER" id="PTHR48083">
    <property type="entry name" value="MEDIUM-CHAIN SPECIFIC ACYL-COA DEHYDROGENASE, MITOCHONDRIAL-RELATED"/>
    <property type="match status" value="1"/>
</dbReference>
<evidence type="ECO:0000256" key="3">
    <source>
        <dbReference type="ARBA" id="ARBA00009347"/>
    </source>
</evidence>
<dbReference type="EC" id="1.3.8.8" evidence="5"/>
<dbReference type="GO" id="GO:0005737">
    <property type="term" value="C:cytoplasm"/>
    <property type="evidence" value="ECO:0007669"/>
    <property type="project" value="TreeGrafter"/>
</dbReference>
<name>A0A3S0RJA1_9GAMM</name>
<dbReference type="InterPro" id="IPR036250">
    <property type="entry name" value="AcylCo_DH-like_C"/>
</dbReference>
<dbReference type="Gene3D" id="1.20.140.10">
    <property type="entry name" value="Butyryl-CoA Dehydrogenase, subunit A, domain 3"/>
    <property type="match status" value="1"/>
</dbReference>
<evidence type="ECO:0000313" key="17">
    <source>
        <dbReference type="Proteomes" id="UP000274358"/>
    </source>
</evidence>
<accession>A0A3S0RJA1</accession>
<comment type="pathway">
    <text evidence="2">Lipid metabolism; fatty acid beta-oxidation.</text>
</comment>
<evidence type="ECO:0000256" key="10">
    <source>
        <dbReference type="ARBA" id="ARBA00047882"/>
    </source>
</evidence>
<evidence type="ECO:0000256" key="11">
    <source>
        <dbReference type="ARBA" id="ARBA00049247"/>
    </source>
</evidence>
<evidence type="ECO:0000256" key="7">
    <source>
        <dbReference type="ARBA" id="ARBA00022630"/>
    </source>
</evidence>
<dbReference type="GO" id="GO:0033539">
    <property type="term" value="P:fatty acid beta-oxidation using acyl-CoA dehydrogenase"/>
    <property type="evidence" value="ECO:0007669"/>
    <property type="project" value="InterPro"/>
</dbReference>
<comment type="caution">
    <text evidence="16">The sequence shown here is derived from an EMBL/GenBank/DDBJ whole genome shotgun (WGS) entry which is preliminary data.</text>
</comment>
<comment type="cofactor">
    <cofactor evidence="1">
        <name>FAD</name>
        <dbReference type="ChEBI" id="CHEBI:57692"/>
    </cofactor>
</comment>
<evidence type="ECO:0000259" key="14">
    <source>
        <dbReference type="Pfam" id="PF02771"/>
    </source>
</evidence>
<comment type="catalytic activity">
    <reaction evidence="11">
        <text>a long-chain 2,3-saturated fatty acyl-CoA + oxidized [electron-transfer flavoprotein] + H(+) = a long-chain (2E)-enoyl-CoA + reduced [electron-transfer flavoprotein]</text>
        <dbReference type="Rhea" id="RHEA:17721"/>
        <dbReference type="Rhea" id="RHEA-COMP:10685"/>
        <dbReference type="Rhea" id="RHEA-COMP:10686"/>
        <dbReference type="ChEBI" id="CHEBI:15378"/>
        <dbReference type="ChEBI" id="CHEBI:57692"/>
        <dbReference type="ChEBI" id="CHEBI:58307"/>
        <dbReference type="ChEBI" id="CHEBI:83721"/>
        <dbReference type="ChEBI" id="CHEBI:83727"/>
        <dbReference type="EC" id="1.3.8.8"/>
    </reaction>
</comment>
<dbReference type="InterPro" id="IPR009075">
    <property type="entry name" value="AcylCo_DH/oxidase_C"/>
</dbReference>
<evidence type="ECO:0000256" key="6">
    <source>
        <dbReference type="ARBA" id="ARBA00020144"/>
    </source>
</evidence>
<dbReference type="GO" id="GO:0050660">
    <property type="term" value="F:flavin adenine dinucleotide binding"/>
    <property type="evidence" value="ECO:0007669"/>
    <property type="project" value="InterPro"/>
</dbReference>
<evidence type="ECO:0000259" key="15">
    <source>
        <dbReference type="Pfam" id="PF09317"/>
    </source>
</evidence>
<dbReference type="RefSeq" id="WP_126685747.1">
    <property type="nucleotide sequence ID" value="NZ_RYYV01000012.1"/>
</dbReference>
<evidence type="ECO:0000256" key="1">
    <source>
        <dbReference type="ARBA" id="ARBA00001974"/>
    </source>
</evidence>
<keyword evidence="7" id="KW-0285">Flavoprotein</keyword>
<feature type="transmembrane region" description="Helical" evidence="12">
    <location>
        <begin position="42"/>
        <end position="67"/>
    </location>
</feature>
<comment type="similarity">
    <text evidence="3">Belongs to the acyl-CoA dehydrogenase family.</text>
</comment>
<dbReference type="InterPro" id="IPR046373">
    <property type="entry name" value="Acyl-CoA_Oxase/DH_mid-dom_sf"/>
</dbReference>
<dbReference type="Pfam" id="PF02771">
    <property type="entry name" value="Acyl-CoA_dh_N"/>
    <property type="match status" value="1"/>
</dbReference>
<evidence type="ECO:0000256" key="8">
    <source>
        <dbReference type="ARBA" id="ARBA00022827"/>
    </source>
</evidence>
<evidence type="ECO:0000256" key="9">
    <source>
        <dbReference type="ARBA" id="ARBA00023002"/>
    </source>
</evidence>
<protein>
    <recommendedName>
        <fullName evidence="6">Acyl-coenzyme A dehydrogenase</fullName>
        <ecNumber evidence="4">1.3.8.7</ecNumber>
        <ecNumber evidence="5">1.3.8.8</ecNumber>
    </recommendedName>
</protein>
<keyword evidence="12" id="KW-0472">Membrane</keyword>
<dbReference type="FunFam" id="1.10.540.10:FF:000004">
    <property type="entry name" value="Acyl-CoA dehydrogenase"/>
    <property type="match status" value="1"/>
</dbReference>
<evidence type="ECO:0000256" key="2">
    <source>
        <dbReference type="ARBA" id="ARBA00005005"/>
    </source>
</evidence>
<dbReference type="FunFam" id="1.20.140.10:FF:000009">
    <property type="entry name" value="Acyl-CoA dehydrogenase"/>
    <property type="match status" value="1"/>
</dbReference>
<dbReference type="AlphaFoldDB" id="A0A3S0RJA1"/>
<dbReference type="SUPFAM" id="SSF56645">
    <property type="entry name" value="Acyl-CoA dehydrogenase NM domain-like"/>
    <property type="match status" value="1"/>
</dbReference>
<dbReference type="Pfam" id="PF00441">
    <property type="entry name" value="Acyl-CoA_dh_1"/>
    <property type="match status" value="1"/>
</dbReference>
<keyword evidence="12" id="KW-0812">Transmembrane</keyword>
<dbReference type="InterPro" id="IPR037069">
    <property type="entry name" value="AcylCoA_DH/ox_N_sf"/>
</dbReference>
<comment type="catalytic activity">
    <reaction evidence="10">
        <text>a medium-chain 2,3-saturated fatty acyl-CoA + oxidized [electron-transfer flavoprotein] + H(+) = a medium-chain (2E)-enoyl-CoA + reduced [electron-transfer flavoprotein]</text>
        <dbReference type="Rhea" id="RHEA:14477"/>
        <dbReference type="Rhea" id="RHEA-COMP:10685"/>
        <dbReference type="Rhea" id="RHEA-COMP:10686"/>
        <dbReference type="ChEBI" id="CHEBI:15378"/>
        <dbReference type="ChEBI" id="CHEBI:57692"/>
        <dbReference type="ChEBI" id="CHEBI:58307"/>
        <dbReference type="ChEBI" id="CHEBI:83723"/>
        <dbReference type="ChEBI" id="CHEBI:83726"/>
        <dbReference type="EC" id="1.3.8.7"/>
    </reaction>
</comment>
<gene>
    <name evidence="16" type="ORF">EKH80_15835</name>
</gene>
<reference evidence="16 17" key="1">
    <citation type="submission" date="2018-12" db="EMBL/GenBank/DDBJ databases">
        <title>Dyella dinghuensis sp. nov. DHOA06 and Dyella choica sp. nov. 4M-K27, isolated from forest soil.</title>
        <authorList>
            <person name="Qiu L.-H."/>
            <person name="Gao Z.-H."/>
        </authorList>
    </citation>
    <scope>NUCLEOTIDE SEQUENCE [LARGE SCALE GENOMIC DNA]</scope>
    <source>
        <strain evidence="16 17">4M-K27</strain>
    </source>
</reference>
<dbReference type="EMBL" id="RYYV01000012">
    <property type="protein sequence ID" value="RUL73128.1"/>
    <property type="molecule type" value="Genomic_DNA"/>
</dbReference>
<dbReference type="InterPro" id="IPR015396">
    <property type="entry name" value="FadE_C"/>
</dbReference>
<dbReference type="NCBIfam" id="NF009586">
    <property type="entry name" value="PRK13026.1"/>
    <property type="match status" value="1"/>
</dbReference>
<dbReference type="UniPathway" id="UPA00659"/>
<organism evidence="16 17">
    <name type="scientific">Dyella choica</name>
    <dbReference type="NCBI Taxonomy" id="1927959"/>
    <lineage>
        <taxon>Bacteria</taxon>
        <taxon>Pseudomonadati</taxon>
        <taxon>Pseudomonadota</taxon>
        <taxon>Gammaproteobacteria</taxon>
        <taxon>Lysobacterales</taxon>
        <taxon>Rhodanobacteraceae</taxon>
        <taxon>Dyella</taxon>
    </lineage>
</organism>
<evidence type="ECO:0000259" key="13">
    <source>
        <dbReference type="Pfam" id="PF00441"/>
    </source>
</evidence>
<dbReference type="Pfam" id="PF09317">
    <property type="entry name" value="ACDH_C"/>
    <property type="match status" value="1"/>
</dbReference>
<evidence type="ECO:0000256" key="12">
    <source>
        <dbReference type="SAM" id="Phobius"/>
    </source>
</evidence>
<feature type="domain" description="Acyl-CoA dehydrogenase/oxidase N-terminal" evidence="14">
    <location>
        <begin position="152"/>
        <end position="237"/>
    </location>
</feature>
<dbReference type="EC" id="1.3.8.7" evidence="4"/>
<feature type="domain" description="Acyl-CoA dehydrogenase/oxidase C-terminal" evidence="13">
    <location>
        <begin position="364"/>
        <end position="509"/>
    </location>
</feature>
<dbReference type="InterPro" id="IPR050741">
    <property type="entry name" value="Acyl-CoA_dehydrogenase"/>
</dbReference>
<evidence type="ECO:0000256" key="5">
    <source>
        <dbReference type="ARBA" id="ARBA00012040"/>
    </source>
</evidence>
<dbReference type="Proteomes" id="UP000274358">
    <property type="component" value="Unassembled WGS sequence"/>
</dbReference>
<dbReference type="Gene3D" id="2.40.110.10">
    <property type="entry name" value="Butyryl-CoA Dehydrogenase, subunit A, domain 2"/>
    <property type="match status" value="1"/>
</dbReference>
<dbReference type="InterPro" id="IPR013786">
    <property type="entry name" value="AcylCoA_DH/ox_N"/>
</dbReference>
<dbReference type="Gene3D" id="1.10.540.10">
    <property type="entry name" value="Acyl-CoA dehydrogenase/oxidase, N-terminal domain"/>
    <property type="match status" value="1"/>
</dbReference>
<proteinExistence type="inferred from homology"/>
<dbReference type="GO" id="GO:0004466">
    <property type="term" value="F:long-chain fatty acyl-CoA dehydrogenase activity"/>
    <property type="evidence" value="ECO:0007669"/>
    <property type="project" value="UniProtKB-EC"/>
</dbReference>
<feature type="domain" description="Acyl-CoA dehydrogenase C-terminal bacterial-type" evidence="15">
    <location>
        <begin position="518"/>
        <end position="801"/>
    </location>
</feature>
<dbReference type="OrthoDB" id="9802447at2"/>
<evidence type="ECO:0000313" key="16">
    <source>
        <dbReference type="EMBL" id="RUL73128.1"/>
    </source>
</evidence>